<proteinExistence type="predicted"/>
<dbReference type="Proteomes" id="UP000192074">
    <property type="component" value="Unassembled WGS sequence"/>
</dbReference>
<dbReference type="EMBL" id="FCNL01000043">
    <property type="protein sequence ID" value="CVI25571.1"/>
    <property type="molecule type" value="Genomic_DNA"/>
</dbReference>
<reference evidence="1 2" key="1">
    <citation type="submission" date="2016-01" db="EMBL/GenBank/DDBJ databases">
        <authorList>
            <person name="Regsiter A."/>
            <person name="william w."/>
        </authorList>
    </citation>
    <scope>NUCLEOTIDE SEQUENCE [LARGE SCALE GENOMIC DNA]</scope>
    <source>
        <strain evidence="1 2">B6</strain>
    </source>
</reference>
<dbReference type="AlphaFoldDB" id="A0A822VDD0"/>
<accession>A0A822VDD0</accession>
<sequence>MTIRAVRHPLIVAITIGFQLPRSLGAAEDNVARTYGASRLTLSMFRIRGPTNICKYSRLKLLDPNRSNARRGAIGV</sequence>
<name>A0A822VDD0_AGRTU</name>
<protein>
    <submittedName>
        <fullName evidence="1">Uncharacterized protein</fullName>
    </submittedName>
</protein>
<evidence type="ECO:0000313" key="1">
    <source>
        <dbReference type="EMBL" id="CVI25571.1"/>
    </source>
</evidence>
<evidence type="ECO:0000313" key="2">
    <source>
        <dbReference type="Proteomes" id="UP000192074"/>
    </source>
</evidence>
<comment type="caution">
    <text evidence="1">The sequence shown here is derived from an EMBL/GenBank/DDBJ whole genome shotgun (WGS) entry which is preliminary data.</text>
</comment>
<organism evidence="1 2">
    <name type="scientific">Agrobacterium tumefaciens str. B6</name>
    <dbReference type="NCBI Taxonomy" id="1183423"/>
    <lineage>
        <taxon>Bacteria</taxon>
        <taxon>Pseudomonadati</taxon>
        <taxon>Pseudomonadota</taxon>
        <taxon>Alphaproteobacteria</taxon>
        <taxon>Hyphomicrobiales</taxon>
        <taxon>Rhizobiaceae</taxon>
        <taxon>Rhizobium/Agrobacterium group</taxon>
        <taxon>Agrobacterium</taxon>
        <taxon>Agrobacterium tumefaciens complex</taxon>
    </lineage>
</organism>
<gene>
    <name evidence="1" type="ORF">AGR4A_pTi0169</name>
</gene>